<dbReference type="InterPro" id="IPR036291">
    <property type="entry name" value="NAD(P)-bd_dom_sf"/>
</dbReference>
<dbReference type="PANTHER" id="PTHR43775">
    <property type="entry name" value="FATTY ACID SYNTHASE"/>
    <property type="match status" value="1"/>
</dbReference>
<name>A0A286SC01_STRST</name>
<dbReference type="InterPro" id="IPR049900">
    <property type="entry name" value="PKS_mFAS_DH"/>
</dbReference>
<evidence type="ECO:0000256" key="8">
    <source>
        <dbReference type="ARBA" id="ARBA00023315"/>
    </source>
</evidence>
<dbReference type="GO" id="GO:0033068">
    <property type="term" value="P:macrolide biosynthetic process"/>
    <property type="evidence" value="ECO:0007669"/>
    <property type="project" value="UniProtKB-ARBA"/>
</dbReference>
<dbReference type="GO" id="GO:0004312">
    <property type="term" value="F:fatty acid synthase activity"/>
    <property type="evidence" value="ECO:0007669"/>
    <property type="project" value="TreeGrafter"/>
</dbReference>
<dbReference type="Pfam" id="PF14765">
    <property type="entry name" value="PS-DH"/>
    <property type="match status" value="1"/>
</dbReference>
<evidence type="ECO:0000256" key="3">
    <source>
        <dbReference type="ARBA" id="ARBA00022450"/>
    </source>
</evidence>
<dbReference type="InterPro" id="IPR009081">
    <property type="entry name" value="PP-bd_ACP"/>
</dbReference>
<comment type="cofactor">
    <cofactor evidence="1">
        <name>pantetheine 4'-phosphate</name>
        <dbReference type="ChEBI" id="CHEBI:47942"/>
    </cofactor>
</comment>
<dbReference type="InterPro" id="IPR050091">
    <property type="entry name" value="PKS_NRPS_Biosynth_Enz"/>
</dbReference>
<dbReference type="InterPro" id="IPR032821">
    <property type="entry name" value="PKS_assoc"/>
</dbReference>
<dbReference type="InterPro" id="IPR015083">
    <property type="entry name" value="NorB/c/GfsB-D-like_docking"/>
</dbReference>
<dbReference type="GO" id="GO:0004315">
    <property type="term" value="F:3-oxoacyl-[acyl-carrier-protein] synthase activity"/>
    <property type="evidence" value="ECO:0007669"/>
    <property type="project" value="InterPro"/>
</dbReference>
<dbReference type="InterPro" id="IPR014043">
    <property type="entry name" value="Acyl_transferase_dom"/>
</dbReference>
<dbReference type="PROSITE" id="PS00012">
    <property type="entry name" value="PHOSPHOPANTETHEINE"/>
    <property type="match status" value="1"/>
</dbReference>
<dbReference type="SMART" id="SM00826">
    <property type="entry name" value="PKS_DH"/>
    <property type="match status" value="1"/>
</dbReference>
<feature type="domain" description="Carrier" evidence="10">
    <location>
        <begin position="1699"/>
        <end position="1774"/>
    </location>
</feature>
<dbReference type="InterPro" id="IPR014031">
    <property type="entry name" value="Ketoacyl_synth_C"/>
</dbReference>
<keyword evidence="6" id="KW-0045">Antibiotic biosynthesis</keyword>
<keyword evidence="4" id="KW-0597">Phosphoprotein</keyword>
<dbReference type="PROSITE" id="PS52004">
    <property type="entry name" value="KS3_2"/>
    <property type="match status" value="1"/>
</dbReference>
<dbReference type="InterPro" id="IPR049552">
    <property type="entry name" value="PKS_DH_N"/>
</dbReference>
<dbReference type="InterPro" id="IPR006162">
    <property type="entry name" value="Ppantetheine_attach_site"/>
</dbReference>
<dbReference type="InterPro" id="IPR055123">
    <property type="entry name" value="SpnB-like_Rossmann"/>
</dbReference>
<dbReference type="InterPro" id="IPR020806">
    <property type="entry name" value="PKS_PP-bd"/>
</dbReference>
<dbReference type="SMART" id="SM00827">
    <property type="entry name" value="PKS_AT"/>
    <property type="match status" value="1"/>
</dbReference>
<evidence type="ECO:0000313" key="13">
    <source>
        <dbReference type="EMBL" id="ASZ00150.1"/>
    </source>
</evidence>
<evidence type="ECO:0000256" key="1">
    <source>
        <dbReference type="ARBA" id="ARBA00001957"/>
    </source>
</evidence>
<dbReference type="SMART" id="SM00823">
    <property type="entry name" value="PKS_PP"/>
    <property type="match status" value="1"/>
</dbReference>
<feature type="domain" description="Ketosynthase family 3 (KS3)" evidence="11">
    <location>
        <begin position="33"/>
        <end position="459"/>
    </location>
</feature>
<evidence type="ECO:0000259" key="11">
    <source>
        <dbReference type="PROSITE" id="PS52004"/>
    </source>
</evidence>
<dbReference type="FunFam" id="3.40.366.10:FF:000002">
    <property type="entry name" value="Probable polyketide synthase 2"/>
    <property type="match status" value="1"/>
</dbReference>
<dbReference type="PROSITE" id="PS00606">
    <property type="entry name" value="KS3_1"/>
    <property type="match status" value="1"/>
</dbReference>
<dbReference type="Gene3D" id="3.40.366.10">
    <property type="entry name" value="Malonyl-Coenzyme A Acyl Carrier Protein, domain 2"/>
    <property type="match status" value="1"/>
</dbReference>
<dbReference type="SUPFAM" id="SSF47336">
    <property type="entry name" value="ACP-like"/>
    <property type="match status" value="1"/>
</dbReference>
<feature type="region of interest" description="N-terminal hotdog fold" evidence="9">
    <location>
        <begin position="939"/>
        <end position="1064"/>
    </location>
</feature>
<dbReference type="Pfam" id="PF00698">
    <property type="entry name" value="Acyl_transf_1"/>
    <property type="match status" value="1"/>
</dbReference>
<dbReference type="Gene3D" id="3.30.70.3290">
    <property type="match status" value="1"/>
</dbReference>
<dbReference type="SUPFAM" id="SSF55048">
    <property type="entry name" value="Probable ACP-binding domain of malonyl-CoA ACP transacylase"/>
    <property type="match status" value="1"/>
</dbReference>
<dbReference type="CDD" id="cd08956">
    <property type="entry name" value="KR_3_FAS_SDR_x"/>
    <property type="match status" value="1"/>
</dbReference>
<dbReference type="InterPro" id="IPR016035">
    <property type="entry name" value="Acyl_Trfase/lysoPLipase"/>
</dbReference>
<evidence type="ECO:0000256" key="5">
    <source>
        <dbReference type="ARBA" id="ARBA00022679"/>
    </source>
</evidence>
<dbReference type="InterPro" id="IPR042104">
    <property type="entry name" value="PKS_dehydratase_sf"/>
</dbReference>
<proteinExistence type="predicted"/>
<dbReference type="CDD" id="cd00833">
    <property type="entry name" value="PKS"/>
    <property type="match status" value="1"/>
</dbReference>
<dbReference type="FunFam" id="1.10.1200.10:FF:000007">
    <property type="entry name" value="Probable polyketide synthase pks17"/>
    <property type="match status" value="1"/>
</dbReference>
<dbReference type="SUPFAM" id="SSF52151">
    <property type="entry name" value="FabD/lysophospholipase-like"/>
    <property type="match status" value="1"/>
</dbReference>
<comment type="pathway">
    <text evidence="2">Antibiotic biosynthesis.</text>
</comment>
<evidence type="ECO:0000256" key="4">
    <source>
        <dbReference type="ARBA" id="ARBA00022553"/>
    </source>
</evidence>
<evidence type="ECO:0000256" key="6">
    <source>
        <dbReference type="ARBA" id="ARBA00023194"/>
    </source>
</evidence>
<dbReference type="InterPro" id="IPR016036">
    <property type="entry name" value="Malonyl_transacylase_ACP-bd"/>
</dbReference>
<keyword evidence="3" id="KW-0596">Phosphopantetheine</keyword>
<dbReference type="Pfam" id="PF02801">
    <property type="entry name" value="Ketoacyl-synt_C"/>
    <property type="match status" value="1"/>
</dbReference>
<dbReference type="Pfam" id="PF08659">
    <property type="entry name" value="KR"/>
    <property type="match status" value="1"/>
</dbReference>
<dbReference type="Gene3D" id="3.10.129.110">
    <property type="entry name" value="Polyketide synthase dehydratase"/>
    <property type="match status" value="1"/>
</dbReference>
<feature type="active site" description="Proton acceptor; for dehydratase activity" evidence="9">
    <location>
        <position position="971"/>
    </location>
</feature>
<reference evidence="13" key="1">
    <citation type="journal article" date="2017" name="ACS Chem. Biol.">
        <title>Functional Analysis of Cytochrome P450s Involved in Streptovaricin Biosynthesis and Generation of Anti-MRSA Analogues.</title>
        <authorList>
            <person name="Liu Y."/>
            <person name="Chen X."/>
            <person name="Li Z."/>
            <person name="Xu W."/>
            <person name="Tao W."/>
            <person name="Wu J."/>
            <person name="Yang J."/>
            <person name="Deng Z."/>
            <person name="Sun Y."/>
        </authorList>
    </citation>
    <scope>NUCLEOTIDE SEQUENCE</scope>
    <source>
        <strain evidence="13">CCTCC M2017417</strain>
    </source>
</reference>
<dbReference type="GO" id="GO:0031177">
    <property type="term" value="F:phosphopantetheine binding"/>
    <property type="evidence" value="ECO:0007669"/>
    <property type="project" value="InterPro"/>
</dbReference>
<evidence type="ECO:0000256" key="7">
    <source>
        <dbReference type="ARBA" id="ARBA00023268"/>
    </source>
</evidence>
<dbReference type="GO" id="GO:0006633">
    <property type="term" value="P:fatty acid biosynthetic process"/>
    <property type="evidence" value="ECO:0007669"/>
    <property type="project" value="InterPro"/>
</dbReference>
<dbReference type="InterPro" id="IPR001227">
    <property type="entry name" value="Ac_transferase_dom_sf"/>
</dbReference>
<dbReference type="PROSITE" id="PS50075">
    <property type="entry name" value="CARRIER"/>
    <property type="match status" value="1"/>
</dbReference>
<keyword evidence="5" id="KW-0808">Transferase</keyword>
<evidence type="ECO:0000259" key="12">
    <source>
        <dbReference type="PROSITE" id="PS52019"/>
    </source>
</evidence>
<dbReference type="BioCyc" id="MetaCyc:MONOMER-20737"/>
<dbReference type="FunFam" id="3.40.47.10:FF:000019">
    <property type="entry name" value="Polyketide synthase type I"/>
    <property type="match status" value="1"/>
</dbReference>
<dbReference type="Gene3D" id="3.40.47.10">
    <property type="match status" value="1"/>
</dbReference>
<dbReference type="PROSITE" id="PS52019">
    <property type="entry name" value="PKS_MFAS_DH"/>
    <property type="match status" value="1"/>
</dbReference>
<dbReference type="SMART" id="SM01294">
    <property type="entry name" value="PKS_PP_betabranch"/>
    <property type="match status" value="1"/>
</dbReference>
<dbReference type="SUPFAM" id="SSF53901">
    <property type="entry name" value="Thiolase-like"/>
    <property type="match status" value="1"/>
</dbReference>
<dbReference type="SUPFAM" id="SSF101173">
    <property type="entry name" value="Docking domain B of the erythromycin polyketide synthase (DEBS)"/>
    <property type="match status" value="1"/>
</dbReference>
<dbReference type="Gene3D" id="1.10.1200.10">
    <property type="entry name" value="ACP-like"/>
    <property type="match status" value="1"/>
</dbReference>
<dbReference type="Pfam" id="PF16197">
    <property type="entry name" value="KAsynt_C_assoc"/>
    <property type="match status" value="1"/>
</dbReference>
<evidence type="ECO:0000259" key="10">
    <source>
        <dbReference type="PROSITE" id="PS50075"/>
    </source>
</evidence>
<evidence type="ECO:0000256" key="9">
    <source>
        <dbReference type="PROSITE-ProRule" id="PRU01363"/>
    </source>
</evidence>
<keyword evidence="7" id="KW-0511">Multifunctional enzyme</keyword>
<dbReference type="SMART" id="SM00822">
    <property type="entry name" value="PKS_KR"/>
    <property type="match status" value="1"/>
</dbReference>
<feature type="domain" description="PKS/mFAS DH" evidence="12">
    <location>
        <begin position="939"/>
        <end position="1225"/>
    </location>
</feature>
<evidence type="ECO:0000256" key="2">
    <source>
        <dbReference type="ARBA" id="ARBA00004792"/>
    </source>
</evidence>
<feature type="active site" description="Proton donor; for dehydratase activity" evidence="9">
    <location>
        <position position="1143"/>
    </location>
</feature>
<dbReference type="InterPro" id="IPR036736">
    <property type="entry name" value="ACP-like_sf"/>
</dbReference>
<dbReference type="Pfam" id="PF00109">
    <property type="entry name" value="ketoacyl-synt"/>
    <property type="match status" value="1"/>
</dbReference>
<gene>
    <name evidence="13" type="primary">stvD</name>
</gene>
<dbReference type="InterPro" id="IPR020807">
    <property type="entry name" value="PKS_DH"/>
</dbReference>
<dbReference type="InterPro" id="IPR014030">
    <property type="entry name" value="Ketoacyl_synth_N"/>
</dbReference>
<sequence>MADEVQLRDYLKRAIADARDARKRLREVEDQAREPIAIVSMACRYPGGVSSPEELWKLVADGVDAVSDFPDDRGWDLEGLFDPDPDHAGTSYTRQGGFLRGAGLFDAGFFGISPREAMAMDPQQRLLLETSWEALEHAGIDPLSLKGTDVGVFSGVSSQGYGAGAGVVTPESEGFAGTGATPSVASGRVSYVFGFEGPAVTIDTACSSSLVAIHLAAQALRNGDCSMALAGGAMVMATPGNFVAFSRQRGLATDGRCKAFADGADGMGLAEGAGVVLLERLSVARERGHQVLAVLRGSAVNQDGASNGLTAPNGPSQQRVIRRALANADLSPSDVDVVEGHGTGTSLGDPIEAQALLATYGKGRDPQQPLWLGSLKSNIGHTQAAAGVGSVIKMVQALRHGVMPPTLHVQEPTTEVDWSAGAVELLTEARAWPRDARPRRAGVSSFGVSGTNAHLILEEVPEEPVSEEPVPEESGSSGVVPLVVSARGHAALSGQAARLAARVETVGEVSLAGVAGALVSGRALLDDRAVVVAGSAEDALAGLGALARGESGPDVVSGSVAGSGEPGGLVLVFPGQGSQWAGMGRELLDSSPVFAERVAECAAALEPWVDWSLVDVLRGEVEPALLERVDVVQPASFAVMVGLASVWASVGVKPDAVLGHSQGEIAAACVAGVLSLEDAVRVVALRSQAIAARLAGRGGMASVALGPQEVAGRLEPWAERVEVAAVNGPSSVVIAGDAEALDEALRELSGDGVRVRRVAVDYASHTRHVEDIRDTLAEALTGVSAQAPAVPFYSTVSGGWVQEAGVLDSEYWYRNLRGQVGFGPAVADLLAQGHGVFVEVSAHPVLVQPVSEIVDESGADAVVTGSLRRDEGGLRRLLMSMAELFVRGVAVDWSAIVPTGTASGRVALPTYAFDHQHYWLKPGESASDAASLGQTPAEHPLLGAVVRLPHSDSLVFTSRLSLRSHPWLADHAVGGVVILPGTGLVELAVRAGDEAGCGVLEELVIEAPLVVAEHGGVRMQIAVGAPGESGARTVEVYSQRADAGPADAWTRHATGLLTASQATPAEVREYDFAAWPPPGARKVEVEASDFYDGLVARGFGYGPAFQGVRAAWRRGDEVFAEVALPEEQRKEAGRYGIHPALLDAALQAGTFAAEADPTAEDSGEPILAFAWNGLVLHAAGASALRVRIAPCGPDALAVQAADETGGLVVTMDSLVSRPVSADQLGAATDGAVADSLYHVDWTELPPAQVREPAPPWAAVATAAEVAALAGSPTVPPVAVLEAVGDDGADAVLALTSRVLAVVQAWLAEAGLEESRLVVVTRGAVSAGEDAVLDPAGAAVWGLVRAAQAENPDRIVLLDTDPVSQEGLASLLGPALATGEPQVAVRGATLSVPRLDRVTDQVPGNPVVFGSEGTVLVSGGGSLGALVARHLVVRHGVRGLVLASRRGVDAEGVPELVAELTELGATVSAVACDVSDRDQVKALLAAVADDHERRLTGVVHTAGVFDAGVIGALSPERLAGVFAPKVDAVRHLDELTRGLGLCAFVVYSSASSVFMGAGSGGYAAANAFLDGLMAQRRAAGLPGLSLAWGTWEHATNMTTHLSTADRTRMSRRANRTGVVGIKPAEGMELFDAAVASGRALLVPVKLDLQGVRAGAAGGGGVPPLLRGLVPAARQQARAAAANEGDLVRRLAQLTGPEQEALLLDLVRTQAAVVLGHSGPGGVRADTAFKDVGFDSLTSVELRNRLREATGLKLPATLVFDQPNPLVLARHLRDGLGVSDDVLARVHARIEDVETLIGGLSLDAAMKSSVALRLQGLVARCNGVLEQTDVSTVADKLESASADEVLDFIDDELGLV</sequence>
<organism evidence="13">
    <name type="scientific">Streptomyces spectabilis</name>
    <dbReference type="NCBI Taxonomy" id="68270"/>
    <lineage>
        <taxon>Bacteria</taxon>
        <taxon>Bacillati</taxon>
        <taxon>Actinomycetota</taxon>
        <taxon>Actinomycetes</taxon>
        <taxon>Kitasatosporales</taxon>
        <taxon>Streptomycetaceae</taxon>
        <taxon>Streptomyces</taxon>
    </lineage>
</organism>
<dbReference type="InterPro" id="IPR057326">
    <property type="entry name" value="KR_dom"/>
</dbReference>
<protein>
    <submittedName>
        <fullName evidence="13">Polyketide synthase</fullName>
    </submittedName>
</protein>
<dbReference type="SUPFAM" id="SSF51735">
    <property type="entry name" value="NAD(P)-binding Rossmann-fold domains"/>
    <property type="match status" value="2"/>
</dbReference>
<dbReference type="InterPro" id="IPR016039">
    <property type="entry name" value="Thiolase-like"/>
</dbReference>
<dbReference type="InterPro" id="IPR049551">
    <property type="entry name" value="PKS_DH_C"/>
</dbReference>
<keyword evidence="8" id="KW-0012">Acyltransferase</keyword>
<dbReference type="InterPro" id="IPR013968">
    <property type="entry name" value="PKS_KR"/>
</dbReference>
<dbReference type="Pfam" id="PF00550">
    <property type="entry name" value="PP-binding"/>
    <property type="match status" value="1"/>
</dbReference>
<dbReference type="InterPro" id="IPR018201">
    <property type="entry name" value="Ketoacyl_synth_AS"/>
</dbReference>
<dbReference type="InterPro" id="IPR020841">
    <property type="entry name" value="PKS_Beta-ketoAc_synthase_dom"/>
</dbReference>
<dbReference type="PANTHER" id="PTHR43775:SF51">
    <property type="entry name" value="INACTIVE PHENOLPHTHIOCEROL SYNTHESIS POLYKETIDE SYNTHASE TYPE I PKS1-RELATED"/>
    <property type="match status" value="1"/>
</dbReference>
<dbReference type="Pfam" id="PF22953">
    <property type="entry name" value="SpnB_Rossmann"/>
    <property type="match status" value="1"/>
</dbReference>
<dbReference type="Gene3D" id="3.40.50.720">
    <property type="entry name" value="NAD(P)-binding Rossmann-like Domain"/>
    <property type="match status" value="1"/>
</dbReference>
<dbReference type="InterPro" id="IPR036299">
    <property type="entry name" value="Polyketide_synth_docking_sf"/>
</dbReference>
<accession>A0A286SC01</accession>
<feature type="region of interest" description="C-terminal hotdog fold" evidence="9">
    <location>
        <begin position="1080"/>
        <end position="1225"/>
    </location>
</feature>
<dbReference type="Pfam" id="PF21089">
    <property type="entry name" value="PKS_DH_N"/>
    <property type="match status" value="1"/>
</dbReference>
<dbReference type="Pfam" id="PF08990">
    <property type="entry name" value="Docking"/>
    <property type="match status" value="1"/>
</dbReference>
<dbReference type="SMART" id="SM00825">
    <property type="entry name" value="PKS_KS"/>
    <property type="match status" value="1"/>
</dbReference>
<dbReference type="EMBL" id="KY593296">
    <property type="protein sequence ID" value="ASZ00150.1"/>
    <property type="molecule type" value="Genomic_DNA"/>
</dbReference>